<dbReference type="OrthoDB" id="10251079at2759"/>
<evidence type="ECO:0000256" key="19">
    <source>
        <dbReference type="RuleBase" id="RU003750"/>
    </source>
</evidence>
<keyword evidence="14 18" id="KW-0594">Phospholipid biosynthesis</keyword>
<evidence type="ECO:0000256" key="1">
    <source>
        <dbReference type="ARBA" id="ARBA00001936"/>
    </source>
</evidence>
<keyword evidence="13 18" id="KW-0472">Membrane</keyword>
<evidence type="ECO:0000256" key="8">
    <source>
        <dbReference type="ARBA" id="ARBA00022692"/>
    </source>
</evidence>
<sequence length="223" mass="25887">MTENVFLFVPNIIGNYFRIICAFVSFYYMPFDHYRAAFFYLLSGFLDAFDGHFARMLNQTSKLGAMLDQLTDRISTMCLCGVLCYFYPKYIIFFQFSMALDIFSHWIHLHSSLMIGKENHKHIDLSENFILRHYYTNRQLLFVFCAANELFFCLLYLRYFTIGPVLPLGPLSIGLWTLILCITAPIAFAKMVISGVHLVVACQNIASIDVTERERAFRHGKSK</sequence>
<dbReference type="EC" id="2.7.8.11" evidence="5 18"/>
<dbReference type="RefSeq" id="XP_009048341.1">
    <property type="nucleotide sequence ID" value="XM_009050093.1"/>
</dbReference>
<dbReference type="GO" id="GO:0003881">
    <property type="term" value="F:CDP-diacylglycerol-inositol 3-phosphatidyltransferase activity"/>
    <property type="evidence" value="ECO:0007669"/>
    <property type="project" value="UniProtKB-UniRule"/>
</dbReference>
<keyword evidence="22" id="KW-1185">Reference proteome</keyword>
<dbReference type="PIRSF" id="PIRSF000848">
    <property type="entry name" value="CDP_diag_ino_3_P"/>
    <property type="match status" value="1"/>
</dbReference>
<evidence type="ECO:0000256" key="17">
    <source>
        <dbReference type="ARBA" id="ARBA00070582"/>
    </source>
</evidence>
<feature type="transmembrane region" description="Helical" evidence="20">
    <location>
        <begin position="6"/>
        <end position="29"/>
    </location>
</feature>
<keyword evidence="7 18" id="KW-0808">Transferase</keyword>
<dbReference type="KEGG" id="lgi:LOTGIDRAFT_225546"/>
<evidence type="ECO:0000256" key="4">
    <source>
        <dbReference type="ARBA" id="ARBA00010441"/>
    </source>
</evidence>
<dbReference type="CTD" id="20247290"/>
<evidence type="ECO:0000256" key="5">
    <source>
        <dbReference type="ARBA" id="ARBA00013212"/>
    </source>
</evidence>
<feature type="transmembrane region" description="Helical" evidence="20">
    <location>
        <begin position="74"/>
        <end position="94"/>
    </location>
</feature>
<evidence type="ECO:0000256" key="12">
    <source>
        <dbReference type="ARBA" id="ARBA00023098"/>
    </source>
</evidence>
<evidence type="ECO:0000256" key="18">
    <source>
        <dbReference type="PIRNR" id="PIRNR000848"/>
    </source>
</evidence>
<evidence type="ECO:0000313" key="21">
    <source>
        <dbReference type="EMBL" id="ESP00980.1"/>
    </source>
</evidence>
<evidence type="ECO:0000256" key="7">
    <source>
        <dbReference type="ARBA" id="ARBA00022679"/>
    </source>
</evidence>
<dbReference type="PANTHER" id="PTHR15362">
    <property type="entry name" value="PHOSPHATIDYLINOSITOL SYNTHASE"/>
    <property type="match status" value="1"/>
</dbReference>
<dbReference type="Pfam" id="PF01066">
    <property type="entry name" value="CDP-OH_P_transf"/>
    <property type="match status" value="1"/>
</dbReference>
<keyword evidence="10" id="KW-0460">Magnesium</keyword>
<dbReference type="InterPro" id="IPR000462">
    <property type="entry name" value="CDP-OH_P_trans"/>
</dbReference>
<organism evidence="21 22">
    <name type="scientific">Lottia gigantea</name>
    <name type="common">Giant owl limpet</name>
    <dbReference type="NCBI Taxonomy" id="225164"/>
    <lineage>
        <taxon>Eukaryota</taxon>
        <taxon>Metazoa</taxon>
        <taxon>Spiralia</taxon>
        <taxon>Lophotrochozoa</taxon>
        <taxon>Mollusca</taxon>
        <taxon>Gastropoda</taxon>
        <taxon>Patellogastropoda</taxon>
        <taxon>Lottioidea</taxon>
        <taxon>Lottiidae</taxon>
        <taxon>Lottia</taxon>
    </lineage>
</organism>
<dbReference type="Gene3D" id="1.20.120.1760">
    <property type="match status" value="1"/>
</dbReference>
<dbReference type="OMA" id="AQTYSEN"/>
<evidence type="ECO:0000256" key="2">
    <source>
        <dbReference type="ARBA" id="ARBA00001946"/>
    </source>
</evidence>
<dbReference type="GO" id="GO:0006661">
    <property type="term" value="P:phosphatidylinositol biosynthetic process"/>
    <property type="evidence" value="ECO:0007669"/>
    <property type="project" value="TreeGrafter"/>
</dbReference>
<dbReference type="InterPro" id="IPR048254">
    <property type="entry name" value="CDP_ALCOHOL_P_TRANSF_CS"/>
</dbReference>
<keyword evidence="15" id="KW-0464">Manganese</keyword>
<accession>V4CG04</accession>
<feature type="transmembrane region" description="Helical" evidence="20">
    <location>
        <begin position="140"/>
        <end position="159"/>
    </location>
</feature>
<evidence type="ECO:0000256" key="9">
    <source>
        <dbReference type="ARBA" id="ARBA00022723"/>
    </source>
</evidence>
<dbReference type="STRING" id="225164.V4CG04"/>
<reference evidence="21 22" key="1">
    <citation type="journal article" date="2013" name="Nature">
        <title>Insights into bilaterian evolution from three spiralian genomes.</title>
        <authorList>
            <person name="Simakov O."/>
            <person name="Marletaz F."/>
            <person name="Cho S.J."/>
            <person name="Edsinger-Gonzales E."/>
            <person name="Havlak P."/>
            <person name="Hellsten U."/>
            <person name="Kuo D.H."/>
            <person name="Larsson T."/>
            <person name="Lv J."/>
            <person name="Arendt D."/>
            <person name="Savage R."/>
            <person name="Osoegawa K."/>
            <person name="de Jong P."/>
            <person name="Grimwood J."/>
            <person name="Chapman J.A."/>
            <person name="Shapiro H."/>
            <person name="Aerts A."/>
            <person name="Otillar R.P."/>
            <person name="Terry A.Y."/>
            <person name="Boore J.L."/>
            <person name="Grigoriev I.V."/>
            <person name="Lindberg D.R."/>
            <person name="Seaver E.C."/>
            <person name="Weisblat D.A."/>
            <person name="Putnam N.H."/>
            <person name="Rokhsar D.S."/>
        </authorList>
    </citation>
    <scope>NUCLEOTIDE SEQUENCE [LARGE SCALE GENOMIC DNA]</scope>
</reference>
<feature type="transmembrane region" description="Helical" evidence="20">
    <location>
        <begin position="165"/>
        <end position="188"/>
    </location>
</feature>
<comment type="cofactor">
    <cofactor evidence="2">
        <name>Mg(2+)</name>
        <dbReference type="ChEBI" id="CHEBI:18420"/>
    </cofactor>
</comment>
<evidence type="ECO:0000256" key="11">
    <source>
        <dbReference type="ARBA" id="ARBA00022989"/>
    </source>
</evidence>
<dbReference type="GO" id="GO:0016020">
    <property type="term" value="C:membrane"/>
    <property type="evidence" value="ECO:0007669"/>
    <property type="project" value="UniProtKB-SubCell"/>
</dbReference>
<evidence type="ECO:0000256" key="16">
    <source>
        <dbReference type="ARBA" id="ARBA00023264"/>
    </source>
</evidence>
<keyword evidence="9" id="KW-0479">Metal-binding</keyword>
<evidence type="ECO:0000256" key="15">
    <source>
        <dbReference type="ARBA" id="ARBA00023211"/>
    </source>
</evidence>
<dbReference type="PANTHER" id="PTHR15362:SF4">
    <property type="entry name" value="CDP-DIACYLGLYCEROL--INOSITOL 3-PHOSPHATIDYLTRANSFERASE"/>
    <property type="match status" value="1"/>
</dbReference>
<evidence type="ECO:0000256" key="3">
    <source>
        <dbReference type="ARBA" id="ARBA00004141"/>
    </source>
</evidence>
<comment type="cofactor">
    <cofactor evidence="1">
        <name>Mn(2+)</name>
        <dbReference type="ChEBI" id="CHEBI:29035"/>
    </cofactor>
</comment>
<keyword evidence="8 20" id="KW-0812">Transmembrane</keyword>
<dbReference type="FunFam" id="1.20.120.1760:FF:000003">
    <property type="entry name" value="CDP-diacylglycerol--inositol 3-phosphatidyltransferase"/>
    <property type="match status" value="1"/>
</dbReference>
<evidence type="ECO:0000256" key="13">
    <source>
        <dbReference type="ARBA" id="ARBA00023136"/>
    </source>
</evidence>
<evidence type="ECO:0000256" key="10">
    <source>
        <dbReference type="ARBA" id="ARBA00022842"/>
    </source>
</evidence>
<evidence type="ECO:0000256" key="6">
    <source>
        <dbReference type="ARBA" id="ARBA00022516"/>
    </source>
</evidence>
<keyword evidence="11 20" id="KW-1133">Transmembrane helix</keyword>
<proteinExistence type="inferred from homology"/>
<dbReference type="GeneID" id="20247290"/>
<evidence type="ECO:0000256" key="20">
    <source>
        <dbReference type="SAM" id="Phobius"/>
    </source>
</evidence>
<evidence type="ECO:0000256" key="14">
    <source>
        <dbReference type="ARBA" id="ARBA00023209"/>
    </source>
</evidence>
<protein>
    <recommendedName>
        <fullName evidence="17 18">CDP-diacylglycerol--inositol 3-phosphatidyltransferase</fullName>
        <ecNumber evidence="5 18">2.7.8.11</ecNumber>
    </recommendedName>
</protein>
<dbReference type="GO" id="GO:0005794">
    <property type="term" value="C:Golgi apparatus"/>
    <property type="evidence" value="ECO:0007669"/>
    <property type="project" value="TreeGrafter"/>
</dbReference>
<evidence type="ECO:0000313" key="22">
    <source>
        <dbReference type="Proteomes" id="UP000030746"/>
    </source>
</evidence>
<dbReference type="Proteomes" id="UP000030746">
    <property type="component" value="Unassembled WGS sequence"/>
</dbReference>
<gene>
    <name evidence="21" type="ORF">LOTGIDRAFT_225546</name>
</gene>
<comment type="catalytic activity">
    <reaction evidence="18">
        <text>a CDP-1,2-diacyl-sn-glycerol + myo-inositol = a 1,2-diacyl-sn-glycero-3-phospho-(1D-myo-inositol) + CMP + H(+)</text>
        <dbReference type="Rhea" id="RHEA:11580"/>
        <dbReference type="ChEBI" id="CHEBI:15378"/>
        <dbReference type="ChEBI" id="CHEBI:17268"/>
        <dbReference type="ChEBI" id="CHEBI:57880"/>
        <dbReference type="ChEBI" id="CHEBI:58332"/>
        <dbReference type="ChEBI" id="CHEBI:60377"/>
        <dbReference type="EC" id="2.7.8.11"/>
    </reaction>
</comment>
<dbReference type="InterPro" id="IPR043130">
    <property type="entry name" value="CDP-OH_PTrfase_TM_dom"/>
</dbReference>
<dbReference type="PROSITE" id="PS00379">
    <property type="entry name" value="CDP_ALCOHOL_P_TRANSF"/>
    <property type="match status" value="1"/>
</dbReference>
<keyword evidence="16 18" id="KW-1208">Phospholipid metabolism</keyword>
<dbReference type="InterPro" id="IPR014387">
    <property type="entry name" value="CDP_diag_ino_3_P_euk"/>
</dbReference>
<comment type="similarity">
    <text evidence="4 18 19">Belongs to the CDP-alcohol phosphatidyltransferase class-I family.</text>
</comment>
<keyword evidence="12 18" id="KW-0443">Lipid metabolism</keyword>
<keyword evidence="6 18" id="KW-0444">Lipid biosynthesis</keyword>
<name>V4CG04_LOTGI</name>
<comment type="subcellular location">
    <subcellularLocation>
        <location evidence="3">Membrane</location>
        <topology evidence="3">Multi-pass membrane protein</topology>
    </subcellularLocation>
</comment>
<dbReference type="EMBL" id="KB200592">
    <property type="protein sequence ID" value="ESP00980.1"/>
    <property type="molecule type" value="Genomic_DNA"/>
</dbReference>
<dbReference type="AlphaFoldDB" id="V4CG04"/>
<dbReference type="HOGENOM" id="CLU_067602_2_0_1"/>
<dbReference type="GO" id="GO:0046872">
    <property type="term" value="F:metal ion binding"/>
    <property type="evidence" value="ECO:0007669"/>
    <property type="project" value="UniProtKB-KW"/>
</dbReference>